<dbReference type="AlphaFoldDB" id="A0AAW9RLT8"/>
<dbReference type="Proteomes" id="UP001359886">
    <property type="component" value="Unassembled WGS sequence"/>
</dbReference>
<dbReference type="RefSeq" id="WP_354695818.1">
    <property type="nucleotide sequence ID" value="NZ_JAZHOG010000008.1"/>
</dbReference>
<accession>A0AAW9RLT8</accession>
<evidence type="ECO:0000313" key="3">
    <source>
        <dbReference type="EMBL" id="MEJ8568496.1"/>
    </source>
</evidence>
<feature type="region of interest" description="Disordered" evidence="1">
    <location>
        <begin position="316"/>
        <end position="351"/>
    </location>
</feature>
<evidence type="ECO:0000313" key="4">
    <source>
        <dbReference type="Proteomes" id="UP001359886"/>
    </source>
</evidence>
<dbReference type="PROSITE" id="PS00409">
    <property type="entry name" value="PROKAR_NTER_METHYL"/>
    <property type="match status" value="1"/>
</dbReference>
<keyword evidence="2" id="KW-1133">Transmembrane helix</keyword>
<evidence type="ECO:0000256" key="1">
    <source>
        <dbReference type="SAM" id="MobiDB-lite"/>
    </source>
</evidence>
<name>A0AAW9RLT8_9GAMM</name>
<sequence>MIFAVESNQGMQTGMTLLEVLVGITVFAVGILALTQLQGGLARSAAESNTRTVAINIAEEAIETNRGFSRITQDPDGLEYAYLDIETRQYTVTRGGITYSVDLQVTDYWYDRAAESFTTTEPLVAAVSDFKLMRINVGWGDGPEFMIDKSKSTQGRLGSDGVVMSEVISSITSAADAKSATGGTGGLYLPTIDYNPGSNPEIISISLGDNKFKESTTPLPRVIRDDELVETTFDVVTYSQDDQGATFLRREEFRAVSCNCQLRVPNSGEAGGLRPTIWDGNDYTRGEFVSKVHGVGTSNQQSQLCDLCCRDHHDGGTGEEDDPADPGRSKYDPFRPADEYHSSGALSGDHKHYYRNSSGGLTLAESNGSNYMEACRMVRKDGFWQVAQDLRQEGLNLFPEDYLNTSAEVSVYSDYVTDALGLYESAMDGVDAYELNPPQLTAPEDMTPVVQFPATESDDPTILPTPLGNTSQQLRGRGIYVDYMSDTLRTIVDCLQDGGTGVECGAPYITTPLEIIPFYDVQLTWLARWNETPFNNPVDVSNEAIADNNTHSRGVAQRTQGTGDSTIDAKVHSGNLGLTGTDPIDPQYVADLNSQILYVSAQSSTPPPGVNQIEVEGTITSNINGFKASDVEISATGAQCNRTNTGFACLLESGVNNPRITVTNYYKHNQTRVACSPTLSVQGSDTGANGWTRFNLPMSSTTDADIIIKLNSC</sequence>
<gene>
    <name evidence="3" type="ORF">V3330_12755</name>
</gene>
<comment type="caution">
    <text evidence="3">The sequence shown here is derived from an EMBL/GenBank/DDBJ whole genome shotgun (WGS) entry which is preliminary data.</text>
</comment>
<reference evidence="3 4" key="1">
    <citation type="submission" date="2024-02" db="EMBL/GenBank/DDBJ databases">
        <title>A novel Wenzhouxiangellaceae bacterium, isolated from coastal sediments.</title>
        <authorList>
            <person name="Du Z.-J."/>
            <person name="Ye Y.-Q."/>
            <person name="Zhang X.-Y."/>
        </authorList>
    </citation>
    <scope>NUCLEOTIDE SEQUENCE [LARGE SCALE GENOMIC DNA]</scope>
    <source>
        <strain evidence="3 4">CH-27</strain>
    </source>
</reference>
<feature type="compositionally biased region" description="Basic and acidic residues" evidence="1">
    <location>
        <begin position="325"/>
        <end position="341"/>
    </location>
</feature>
<dbReference type="EMBL" id="JAZHOG010000008">
    <property type="protein sequence ID" value="MEJ8568496.1"/>
    <property type="molecule type" value="Genomic_DNA"/>
</dbReference>
<organism evidence="3 4">
    <name type="scientific">Elongatibacter sediminis</name>
    <dbReference type="NCBI Taxonomy" id="3119006"/>
    <lineage>
        <taxon>Bacteria</taxon>
        <taxon>Pseudomonadati</taxon>
        <taxon>Pseudomonadota</taxon>
        <taxon>Gammaproteobacteria</taxon>
        <taxon>Chromatiales</taxon>
        <taxon>Wenzhouxiangellaceae</taxon>
        <taxon>Elongatibacter</taxon>
    </lineage>
</organism>
<feature type="transmembrane region" description="Helical" evidence="2">
    <location>
        <begin position="15"/>
        <end position="34"/>
    </location>
</feature>
<evidence type="ECO:0008006" key="5">
    <source>
        <dbReference type="Google" id="ProtNLM"/>
    </source>
</evidence>
<protein>
    <recommendedName>
        <fullName evidence="5">Type IV pilus modification protein PilV</fullName>
    </recommendedName>
</protein>
<proteinExistence type="predicted"/>
<dbReference type="InterPro" id="IPR012902">
    <property type="entry name" value="N_methyl_site"/>
</dbReference>
<keyword evidence="4" id="KW-1185">Reference proteome</keyword>
<keyword evidence="2" id="KW-0472">Membrane</keyword>
<keyword evidence="2" id="KW-0812">Transmembrane</keyword>
<evidence type="ECO:0000256" key="2">
    <source>
        <dbReference type="SAM" id="Phobius"/>
    </source>
</evidence>